<dbReference type="InterPro" id="IPR023996">
    <property type="entry name" value="TonB-dep_OMP_SusC/RagA"/>
</dbReference>
<gene>
    <name evidence="9" type="ORF">COR50_11785</name>
</gene>
<comment type="similarity">
    <text evidence="7">Belongs to the TonB-dependent receptor family.</text>
</comment>
<evidence type="ECO:0000256" key="5">
    <source>
        <dbReference type="ARBA" id="ARBA00023136"/>
    </source>
</evidence>
<keyword evidence="5 7" id="KW-0472">Membrane</keyword>
<proteinExistence type="inferred from homology"/>
<evidence type="ECO:0000259" key="8">
    <source>
        <dbReference type="SMART" id="SM00965"/>
    </source>
</evidence>
<feature type="domain" description="Secretin/TonB short N-terminal" evidence="8">
    <location>
        <begin position="70"/>
        <end position="122"/>
    </location>
</feature>
<sequence>MKKEVCSFLRRCYSLLFSPILKLVCLLLLGLSLQVKVMAGTYLQDQPLSVHVKDADIQSVFKIIRKQSKYLFIFSDENIAKVKNKITLSVSNSSINEIMDACLEGTSLTYKIVDNTIILLPASEQDVTAQRISIKGTVVDASNGEALPGVTISVKGSKQGTISGADGHFQFDNITPPVTLTFTYIGFSKKEIVVQDAQPVIVKLSRASQNMQQLVVIGYGTQKKQDVTGSIGTFRPDDRNSRPVLGPDQMLQGRVAGVNISGASGMPGGAVRVSVRGIGSLSASNEPLYVIDGVPVLPHNAAMTNFGENMNPLAELNPNDIASIEVLKDAASAAIYGSRATNGVILITTKSGQKGKGQLSINAFASMGNVPNLHKVKMAGSDQYLEVANEAIDNYNNQYGYTPGNSKFIPYIDNPYPTLPETDWLDRVLRTAYSQNINVATSGGNDKSTYYISGGYQNQQGTILTNELKKYMIRANVTGTPLEWLKTGVNLSMSYSDNNRVPGSNLGSTIMGRSLPQRPFDRPYKPDGSYYVGGTSDLVYHNPLQILNEEVAYLENYRLLGNAFASVNFTKDLMFKTSLGADVIYTHDYIYYNQKHPYGTGNGRNVDDRRLLTNLLIENTLSYQKSWGKLRSEWLLGQSFQKMTTSTSGIDGNGFPAPSFDVLASAAVINDASTNLYGNAMESYFARGNFSYDGKYLLSLSMRTDGSSRFSPKNRYGYFPSMSAGWQISKENFWQDAGKELKLRFSYGATGNQEGVSNYAYQSLTTGGYNYDEKSGISVTTTGNEDLTWEKARQMNIGFDYSMFRGGLNITLDYYQKKTTNLLYNMPIHATSGFTSITSNIGSMLNKGLELGINTNVNFGELNWSSDFNIAFVKNEILSLIGNTDVLSIGSNRGLQVGQDIGSIWVYKMLGIYQDDKDVPQPLYDIGVRAGDVMYEDLNGDGNIDINDRQVVGSSNPAFYGGWNNTFRYKNFDLSVFLNYSAGADVYATWRINTERLGYNAFNNTLKTVKDRWTGPGTSNTTPRAIYGQGYNFYNSSRWLEDGSFLRVRSLSLGYNLPASILQRLKMKQLRIYAQADNLALWTNYSGLDPEVNSSMDPRYIGEDNLILPQPRTFILGVNVSF</sequence>
<evidence type="ECO:0000256" key="3">
    <source>
        <dbReference type="ARBA" id="ARBA00022452"/>
    </source>
</evidence>
<evidence type="ECO:0000256" key="6">
    <source>
        <dbReference type="ARBA" id="ARBA00023237"/>
    </source>
</evidence>
<organism evidence="9 10">
    <name type="scientific">Chitinophaga caeni</name>
    <dbReference type="NCBI Taxonomy" id="2029983"/>
    <lineage>
        <taxon>Bacteria</taxon>
        <taxon>Pseudomonadati</taxon>
        <taxon>Bacteroidota</taxon>
        <taxon>Chitinophagia</taxon>
        <taxon>Chitinophagales</taxon>
        <taxon>Chitinophagaceae</taxon>
        <taxon>Chitinophaga</taxon>
    </lineage>
</organism>
<protein>
    <submittedName>
        <fullName evidence="9">SusC/RagA family TonB-linked outer membrane protein</fullName>
    </submittedName>
</protein>
<dbReference type="InterPro" id="IPR039426">
    <property type="entry name" value="TonB-dep_rcpt-like"/>
</dbReference>
<accession>A0A291QV44</accession>
<dbReference type="InterPro" id="IPR011662">
    <property type="entry name" value="Secretin/TonB_short_N"/>
</dbReference>
<dbReference type="Pfam" id="PF13715">
    <property type="entry name" value="CarbopepD_reg_2"/>
    <property type="match status" value="1"/>
</dbReference>
<evidence type="ECO:0000256" key="4">
    <source>
        <dbReference type="ARBA" id="ARBA00022692"/>
    </source>
</evidence>
<evidence type="ECO:0000256" key="1">
    <source>
        <dbReference type="ARBA" id="ARBA00004571"/>
    </source>
</evidence>
<reference evidence="9 10" key="1">
    <citation type="submission" date="2017-10" db="EMBL/GenBank/DDBJ databases">
        <title>Paenichitinophaga pekingensis gen. nov., sp. nov., isolated from activated sludge.</title>
        <authorList>
            <person name="Jin D."/>
            <person name="Kong X."/>
            <person name="Deng Y."/>
            <person name="Bai Z."/>
        </authorList>
    </citation>
    <scope>NUCLEOTIDE SEQUENCE [LARGE SCALE GENOMIC DNA]</scope>
    <source>
        <strain evidence="9 10">13</strain>
    </source>
</reference>
<dbReference type="InterPro" id="IPR037066">
    <property type="entry name" value="Plug_dom_sf"/>
</dbReference>
<dbReference type="EMBL" id="CP023777">
    <property type="protein sequence ID" value="ATL47791.1"/>
    <property type="molecule type" value="Genomic_DNA"/>
</dbReference>
<dbReference type="Gene3D" id="2.40.170.20">
    <property type="entry name" value="TonB-dependent receptor, beta-barrel domain"/>
    <property type="match status" value="1"/>
</dbReference>
<dbReference type="GO" id="GO:0009279">
    <property type="term" value="C:cell outer membrane"/>
    <property type="evidence" value="ECO:0007669"/>
    <property type="project" value="UniProtKB-SubCell"/>
</dbReference>
<dbReference type="InterPro" id="IPR008969">
    <property type="entry name" value="CarboxyPept-like_regulatory"/>
</dbReference>
<dbReference type="Gene3D" id="2.170.130.10">
    <property type="entry name" value="TonB-dependent receptor, plug domain"/>
    <property type="match status" value="1"/>
</dbReference>
<dbReference type="Pfam" id="PF07660">
    <property type="entry name" value="STN"/>
    <property type="match status" value="1"/>
</dbReference>
<dbReference type="Gene3D" id="2.60.40.1120">
    <property type="entry name" value="Carboxypeptidase-like, regulatory domain"/>
    <property type="match status" value="1"/>
</dbReference>
<dbReference type="OrthoDB" id="9768177at2"/>
<keyword evidence="6 7" id="KW-0998">Cell outer membrane</keyword>
<dbReference type="SUPFAM" id="SSF56935">
    <property type="entry name" value="Porins"/>
    <property type="match status" value="1"/>
</dbReference>
<dbReference type="SMART" id="SM00965">
    <property type="entry name" value="STN"/>
    <property type="match status" value="1"/>
</dbReference>
<evidence type="ECO:0000256" key="2">
    <source>
        <dbReference type="ARBA" id="ARBA00022448"/>
    </source>
</evidence>
<keyword evidence="3 7" id="KW-1134">Transmembrane beta strand</keyword>
<dbReference type="InterPro" id="IPR023997">
    <property type="entry name" value="TonB-dep_OMP_SusC/RagA_CS"/>
</dbReference>
<dbReference type="InterPro" id="IPR012910">
    <property type="entry name" value="Plug_dom"/>
</dbReference>
<keyword evidence="10" id="KW-1185">Reference proteome</keyword>
<comment type="subcellular location">
    <subcellularLocation>
        <location evidence="1 7">Cell outer membrane</location>
        <topology evidence="1 7">Multi-pass membrane protein</topology>
    </subcellularLocation>
</comment>
<keyword evidence="4 7" id="KW-0812">Transmembrane</keyword>
<dbReference type="Pfam" id="PF07715">
    <property type="entry name" value="Plug"/>
    <property type="match status" value="1"/>
</dbReference>
<evidence type="ECO:0000256" key="7">
    <source>
        <dbReference type="PROSITE-ProRule" id="PRU01360"/>
    </source>
</evidence>
<keyword evidence="2 7" id="KW-0813">Transport</keyword>
<dbReference type="AlphaFoldDB" id="A0A291QV44"/>
<dbReference type="KEGG" id="cbae:COR50_11785"/>
<dbReference type="InterPro" id="IPR036942">
    <property type="entry name" value="Beta-barrel_TonB_sf"/>
</dbReference>
<name>A0A291QV44_9BACT</name>
<dbReference type="NCBIfam" id="TIGR04057">
    <property type="entry name" value="SusC_RagA_signa"/>
    <property type="match status" value="1"/>
</dbReference>
<dbReference type="Proteomes" id="UP000220133">
    <property type="component" value="Chromosome"/>
</dbReference>
<dbReference type="NCBIfam" id="TIGR04056">
    <property type="entry name" value="OMP_RagA_SusC"/>
    <property type="match status" value="1"/>
</dbReference>
<evidence type="ECO:0000313" key="9">
    <source>
        <dbReference type="EMBL" id="ATL47791.1"/>
    </source>
</evidence>
<dbReference type="RefSeq" id="WP_098194168.1">
    <property type="nucleotide sequence ID" value="NZ_CP023777.1"/>
</dbReference>
<dbReference type="SUPFAM" id="SSF49464">
    <property type="entry name" value="Carboxypeptidase regulatory domain-like"/>
    <property type="match status" value="1"/>
</dbReference>
<dbReference type="PROSITE" id="PS52016">
    <property type="entry name" value="TONB_DEPENDENT_REC_3"/>
    <property type="match status" value="1"/>
</dbReference>
<evidence type="ECO:0000313" key="10">
    <source>
        <dbReference type="Proteomes" id="UP000220133"/>
    </source>
</evidence>